<dbReference type="Proteomes" id="UP000284842">
    <property type="component" value="Unassembled WGS sequence"/>
</dbReference>
<dbReference type="OrthoDB" id="3229610at2759"/>
<evidence type="ECO:0000256" key="2">
    <source>
        <dbReference type="ARBA" id="ARBA00022692"/>
    </source>
</evidence>
<evidence type="ECO:0000256" key="5">
    <source>
        <dbReference type="ARBA" id="ARBA00038359"/>
    </source>
</evidence>
<organism evidence="9 10">
    <name type="scientific">Panaeolus cyanescens</name>
    <dbReference type="NCBI Taxonomy" id="181874"/>
    <lineage>
        <taxon>Eukaryota</taxon>
        <taxon>Fungi</taxon>
        <taxon>Dikarya</taxon>
        <taxon>Basidiomycota</taxon>
        <taxon>Agaricomycotina</taxon>
        <taxon>Agaricomycetes</taxon>
        <taxon>Agaricomycetidae</taxon>
        <taxon>Agaricales</taxon>
        <taxon>Agaricineae</taxon>
        <taxon>Galeropsidaceae</taxon>
        <taxon>Panaeolus</taxon>
    </lineage>
</organism>
<keyword evidence="2 7" id="KW-0812">Transmembrane</keyword>
<dbReference type="InterPro" id="IPR049326">
    <property type="entry name" value="Rhodopsin_dom_fungi"/>
</dbReference>
<evidence type="ECO:0000313" key="9">
    <source>
        <dbReference type="EMBL" id="PPQ69681.1"/>
    </source>
</evidence>
<dbReference type="InterPro" id="IPR052337">
    <property type="entry name" value="SAT4-like"/>
</dbReference>
<comment type="similarity">
    <text evidence="5">Belongs to the SAT4 family.</text>
</comment>
<evidence type="ECO:0000256" key="6">
    <source>
        <dbReference type="SAM" id="MobiDB-lite"/>
    </source>
</evidence>
<keyword evidence="3 7" id="KW-1133">Transmembrane helix</keyword>
<dbReference type="PANTHER" id="PTHR33048">
    <property type="entry name" value="PTH11-LIKE INTEGRAL MEMBRANE PROTEIN (AFU_ORTHOLOGUE AFUA_5G11245)"/>
    <property type="match status" value="1"/>
</dbReference>
<dbReference type="STRING" id="181874.A0A409VTS5"/>
<feature type="transmembrane region" description="Helical" evidence="7">
    <location>
        <begin position="224"/>
        <end position="243"/>
    </location>
</feature>
<dbReference type="Pfam" id="PF20684">
    <property type="entry name" value="Fung_rhodopsin"/>
    <property type="match status" value="1"/>
</dbReference>
<dbReference type="InParanoid" id="A0A409VTS5"/>
<proteinExistence type="inferred from homology"/>
<feature type="compositionally biased region" description="Polar residues" evidence="6">
    <location>
        <begin position="254"/>
        <end position="271"/>
    </location>
</feature>
<name>A0A409VTS5_9AGAR</name>
<comment type="subcellular location">
    <subcellularLocation>
        <location evidence="1">Membrane</location>
        <topology evidence="1">Multi-pass membrane protein</topology>
    </subcellularLocation>
</comment>
<dbReference type="GO" id="GO:0016020">
    <property type="term" value="C:membrane"/>
    <property type="evidence" value="ECO:0007669"/>
    <property type="project" value="UniProtKB-SubCell"/>
</dbReference>
<comment type="caution">
    <text evidence="9">The sequence shown here is derived from an EMBL/GenBank/DDBJ whole genome shotgun (WGS) entry which is preliminary data.</text>
</comment>
<protein>
    <recommendedName>
        <fullName evidence="8">Rhodopsin domain-containing protein</fullName>
    </recommendedName>
</protein>
<evidence type="ECO:0000256" key="3">
    <source>
        <dbReference type="ARBA" id="ARBA00022989"/>
    </source>
</evidence>
<sequence length="355" mass="39503">MSAPPNLPSQQVIIVIVAVPQAVACLTTVLRLTVQYLTRKLWWDDFWAGFAQVCAIVLWAVSMELPMGGLYSRPLQIFSIIGMLLFYTAALWAAKISVAVTIVKLLAPGSFRTWAKWAVCAFGLMWFGLSVQRLFACGANFNVMPFCRVPVYTGFLELGTDLASDFWLVGAPLTMLWKIKLSKYHRRLIGGAFACAVATTIASIVHIYYIIIKDDVWTGLSGHIQVGVSLVVCNILVLSTYIYRRLHHIDNASERTTTPDLSPQDNSSSNHGHAPPEPTTSRPSNSHSQTMTADIKLTEFEASTLDHRSYNEEYTQNICSYSTNPSYHTRISFPSSDSRPHHSNHTPRSSLSITK</sequence>
<feature type="transmembrane region" description="Helical" evidence="7">
    <location>
        <begin position="114"/>
        <end position="135"/>
    </location>
</feature>
<dbReference type="PANTHER" id="PTHR33048:SF158">
    <property type="entry name" value="MEMBRANE PROTEIN PTH11-LIKE, PUTATIVE-RELATED"/>
    <property type="match status" value="1"/>
</dbReference>
<gene>
    <name evidence="9" type="ORF">CVT24_001214</name>
</gene>
<dbReference type="AlphaFoldDB" id="A0A409VTS5"/>
<evidence type="ECO:0000259" key="8">
    <source>
        <dbReference type="Pfam" id="PF20684"/>
    </source>
</evidence>
<evidence type="ECO:0000256" key="1">
    <source>
        <dbReference type="ARBA" id="ARBA00004141"/>
    </source>
</evidence>
<feature type="compositionally biased region" description="Polar residues" evidence="6">
    <location>
        <begin position="279"/>
        <end position="290"/>
    </location>
</feature>
<feature type="domain" description="Rhodopsin" evidence="8">
    <location>
        <begin position="30"/>
        <end position="218"/>
    </location>
</feature>
<feature type="transmembrane region" description="Helical" evidence="7">
    <location>
        <begin position="46"/>
        <end position="63"/>
    </location>
</feature>
<evidence type="ECO:0000313" key="10">
    <source>
        <dbReference type="Proteomes" id="UP000284842"/>
    </source>
</evidence>
<feature type="region of interest" description="Disordered" evidence="6">
    <location>
        <begin position="254"/>
        <end position="290"/>
    </location>
</feature>
<feature type="transmembrane region" description="Helical" evidence="7">
    <location>
        <begin position="75"/>
        <end position="94"/>
    </location>
</feature>
<feature type="compositionally biased region" description="Polar residues" evidence="6">
    <location>
        <begin position="346"/>
        <end position="355"/>
    </location>
</feature>
<evidence type="ECO:0000256" key="7">
    <source>
        <dbReference type="SAM" id="Phobius"/>
    </source>
</evidence>
<feature type="transmembrane region" description="Helical" evidence="7">
    <location>
        <begin position="188"/>
        <end position="212"/>
    </location>
</feature>
<dbReference type="EMBL" id="NHTK01005978">
    <property type="protein sequence ID" value="PPQ69681.1"/>
    <property type="molecule type" value="Genomic_DNA"/>
</dbReference>
<keyword evidence="4 7" id="KW-0472">Membrane</keyword>
<accession>A0A409VTS5</accession>
<reference evidence="9 10" key="1">
    <citation type="journal article" date="2018" name="Evol. Lett.">
        <title>Horizontal gene cluster transfer increased hallucinogenic mushroom diversity.</title>
        <authorList>
            <person name="Reynolds H.T."/>
            <person name="Vijayakumar V."/>
            <person name="Gluck-Thaler E."/>
            <person name="Korotkin H.B."/>
            <person name="Matheny P.B."/>
            <person name="Slot J.C."/>
        </authorList>
    </citation>
    <scope>NUCLEOTIDE SEQUENCE [LARGE SCALE GENOMIC DNA]</scope>
    <source>
        <strain evidence="9 10">2629</strain>
    </source>
</reference>
<feature type="transmembrane region" description="Helical" evidence="7">
    <location>
        <begin position="12"/>
        <end position="34"/>
    </location>
</feature>
<keyword evidence="10" id="KW-1185">Reference proteome</keyword>
<feature type="region of interest" description="Disordered" evidence="6">
    <location>
        <begin position="330"/>
        <end position="355"/>
    </location>
</feature>
<evidence type="ECO:0000256" key="4">
    <source>
        <dbReference type="ARBA" id="ARBA00023136"/>
    </source>
</evidence>